<reference evidence="2" key="1">
    <citation type="submission" date="2014-11" db="EMBL/GenBank/DDBJ databases">
        <authorList>
            <person name="Otto D Thomas"/>
            <person name="Naeem Raeece"/>
        </authorList>
    </citation>
    <scope>NUCLEOTIDE SEQUENCE</scope>
</reference>
<organism evidence="2">
    <name type="scientific">Chromera velia CCMP2878</name>
    <dbReference type="NCBI Taxonomy" id="1169474"/>
    <lineage>
        <taxon>Eukaryota</taxon>
        <taxon>Sar</taxon>
        <taxon>Alveolata</taxon>
        <taxon>Colpodellida</taxon>
        <taxon>Chromeraceae</taxon>
        <taxon>Chromera</taxon>
    </lineage>
</organism>
<gene>
    <name evidence="2" type="ORF">Cvel_20837</name>
</gene>
<proteinExistence type="predicted"/>
<accession>A0A0G4G9F7</accession>
<dbReference type="AlphaFoldDB" id="A0A0G4G9F7"/>
<evidence type="ECO:0000313" key="2">
    <source>
        <dbReference type="EMBL" id="CEM25428.1"/>
    </source>
</evidence>
<name>A0A0G4G9F7_9ALVE</name>
<feature type="compositionally biased region" description="Basic and acidic residues" evidence="1">
    <location>
        <begin position="1"/>
        <end position="10"/>
    </location>
</feature>
<sequence length="101" mass="10477">MALQEARQEGEGSEEQAGGGLIDGEDVCMEDPQGKESDEDTPLVLPPQFQHAAAAAAAASFASSSTAAPNVQPADTGNCCKRTMKMNGVEVTCGEPMSVYR</sequence>
<dbReference type="VEuPathDB" id="CryptoDB:Cvel_20837"/>
<protein>
    <submittedName>
        <fullName evidence="2">Uncharacterized protein</fullName>
    </submittedName>
</protein>
<feature type="region of interest" description="Disordered" evidence="1">
    <location>
        <begin position="1"/>
        <end position="43"/>
    </location>
</feature>
<dbReference type="EMBL" id="CDMZ01001000">
    <property type="protein sequence ID" value="CEM25428.1"/>
    <property type="molecule type" value="Genomic_DNA"/>
</dbReference>
<evidence type="ECO:0000256" key="1">
    <source>
        <dbReference type="SAM" id="MobiDB-lite"/>
    </source>
</evidence>